<comment type="subcellular location">
    <subcellularLocation>
        <location evidence="1">Membrane</location>
        <topology evidence="1">Multi-pass membrane protein</topology>
    </subcellularLocation>
</comment>
<evidence type="ECO:0000259" key="7">
    <source>
        <dbReference type="Pfam" id="PF00892"/>
    </source>
</evidence>
<dbReference type="SUPFAM" id="SSF103481">
    <property type="entry name" value="Multidrug resistance efflux transporter EmrE"/>
    <property type="match status" value="1"/>
</dbReference>
<evidence type="ECO:0000256" key="2">
    <source>
        <dbReference type="ARBA" id="ARBA00007362"/>
    </source>
</evidence>
<dbReference type="Proteomes" id="UP000013024">
    <property type="component" value="Unassembled WGS sequence"/>
</dbReference>
<comment type="similarity">
    <text evidence="2">Belongs to the EamA transporter family.</text>
</comment>
<feature type="transmembrane region" description="Helical" evidence="6">
    <location>
        <begin position="148"/>
        <end position="169"/>
    </location>
</feature>
<dbReference type="InterPro" id="IPR050638">
    <property type="entry name" value="AA-Vitamin_Transporters"/>
</dbReference>
<feature type="transmembrane region" description="Helical" evidence="6">
    <location>
        <begin position="124"/>
        <end position="142"/>
    </location>
</feature>
<feature type="transmembrane region" description="Helical" evidence="6">
    <location>
        <begin position="240"/>
        <end position="259"/>
    </location>
</feature>
<keyword evidence="3 6" id="KW-0812">Transmembrane</keyword>
<dbReference type="InterPro" id="IPR037185">
    <property type="entry name" value="EmrE-like"/>
</dbReference>
<protein>
    <recommendedName>
        <fullName evidence="7">EamA domain-containing protein</fullName>
    </recommendedName>
</protein>
<proteinExistence type="inferred from homology"/>
<evidence type="ECO:0000256" key="1">
    <source>
        <dbReference type="ARBA" id="ARBA00004141"/>
    </source>
</evidence>
<feature type="domain" description="EamA" evidence="7">
    <location>
        <begin position="151"/>
        <end position="280"/>
    </location>
</feature>
<dbReference type="PANTHER" id="PTHR32322">
    <property type="entry name" value="INNER MEMBRANE TRANSPORTER"/>
    <property type="match status" value="1"/>
</dbReference>
<evidence type="ECO:0000256" key="3">
    <source>
        <dbReference type="ARBA" id="ARBA00022692"/>
    </source>
</evidence>
<dbReference type="Pfam" id="PF00892">
    <property type="entry name" value="EamA"/>
    <property type="match status" value="2"/>
</dbReference>
<reference evidence="8 9" key="1">
    <citation type="submission" date="2013-02" db="EMBL/GenBank/DDBJ databases">
        <title>The Genome Sequence of Acinetobacter calcoaceticus CIP 81.8.</title>
        <authorList>
            <consortium name="The Broad Institute Genome Sequencing Platform"/>
            <consortium name="The Broad Institute Genome Sequencing Center for Infectious Disease"/>
            <person name="Cerqueira G."/>
            <person name="Feldgarden M."/>
            <person name="Courvalin P."/>
            <person name="Perichon B."/>
            <person name="Grillot-Courvalin C."/>
            <person name="Clermont D."/>
            <person name="Rocha E."/>
            <person name="Yoon E.-J."/>
            <person name="Nemec A."/>
            <person name="Walker B."/>
            <person name="Young S.K."/>
            <person name="Zeng Q."/>
            <person name="Gargeya S."/>
            <person name="Fitzgerald M."/>
            <person name="Haas B."/>
            <person name="Abouelleil A."/>
            <person name="Alvarado L."/>
            <person name="Arachchi H.M."/>
            <person name="Berlin A.M."/>
            <person name="Chapman S.B."/>
            <person name="Dewar J."/>
            <person name="Goldberg J."/>
            <person name="Griggs A."/>
            <person name="Gujja S."/>
            <person name="Hansen M."/>
            <person name="Howarth C."/>
            <person name="Imamovic A."/>
            <person name="Larimer J."/>
            <person name="McCowan C."/>
            <person name="Murphy C."/>
            <person name="Neiman D."/>
            <person name="Pearson M."/>
            <person name="Priest M."/>
            <person name="Roberts A."/>
            <person name="Saif S."/>
            <person name="Shea T."/>
            <person name="Sisk P."/>
            <person name="Sykes S."/>
            <person name="Wortman J."/>
            <person name="Nusbaum C."/>
            <person name="Birren B."/>
        </authorList>
    </citation>
    <scope>NUCLEOTIDE SEQUENCE [LARGE SCALE GENOMIC DNA]</scope>
    <source>
        <strain evidence="8 9">CIP 81.8</strain>
    </source>
</reference>
<feature type="transmembrane region" description="Helical" evidence="6">
    <location>
        <begin position="207"/>
        <end position="228"/>
    </location>
</feature>
<feature type="transmembrane region" description="Helical" evidence="6">
    <location>
        <begin position="12"/>
        <end position="30"/>
    </location>
</feature>
<dbReference type="RefSeq" id="WP_005047873.1">
    <property type="nucleotide sequence ID" value="NZ_KB849780.1"/>
</dbReference>
<evidence type="ECO:0000256" key="5">
    <source>
        <dbReference type="ARBA" id="ARBA00023136"/>
    </source>
</evidence>
<organism evidence="8 9">
    <name type="scientific">Acinetobacter calcoaceticus DSM 30006 = CIP 81.8</name>
    <dbReference type="NCBI Taxonomy" id="981331"/>
    <lineage>
        <taxon>Bacteria</taxon>
        <taxon>Pseudomonadati</taxon>
        <taxon>Pseudomonadota</taxon>
        <taxon>Gammaproteobacteria</taxon>
        <taxon>Moraxellales</taxon>
        <taxon>Moraxellaceae</taxon>
        <taxon>Acinetobacter</taxon>
        <taxon>Acinetobacter calcoaceticus/baumannii complex</taxon>
    </lineage>
</organism>
<dbReference type="PANTHER" id="PTHR32322:SF2">
    <property type="entry name" value="EAMA DOMAIN-CONTAINING PROTEIN"/>
    <property type="match status" value="1"/>
</dbReference>
<gene>
    <name evidence="8" type="ORF">F936_02591</name>
</gene>
<dbReference type="EMBL" id="APQI01000004">
    <property type="protein sequence ID" value="ENV99507.1"/>
    <property type="molecule type" value="Genomic_DNA"/>
</dbReference>
<keyword evidence="5 6" id="KW-0472">Membrane</keyword>
<evidence type="ECO:0000313" key="9">
    <source>
        <dbReference type="Proteomes" id="UP000013024"/>
    </source>
</evidence>
<keyword evidence="9" id="KW-1185">Reference proteome</keyword>
<name>A0ABN0K7L3_ACICA</name>
<keyword evidence="4 6" id="KW-1133">Transmembrane helix</keyword>
<evidence type="ECO:0000256" key="6">
    <source>
        <dbReference type="SAM" id="Phobius"/>
    </source>
</evidence>
<feature type="transmembrane region" description="Helical" evidence="6">
    <location>
        <begin position="36"/>
        <end position="57"/>
    </location>
</feature>
<feature type="domain" description="EamA" evidence="7">
    <location>
        <begin position="13"/>
        <end position="139"/>
    </location>
</feature>
<dbReference type="InterPro" id="IPR000620">
    <property type="entry name" value="EamA_dom"/>
</dbReference>
<feature type="transmembrane region" description="Helical" evidence="6">
    <location>
        <begin position="69"/>
        <end position="90"/>
    </location>
</feature>
<evidence type="ECO:0000313" key="8">
    <source>
        <dbReference type="EMBL" id="ENV99507.1"/>
    </source>
</evidence>
<comment type="caution">
    <text evidence="8">The sequence shown here is derived from an EMBL/GenBank/DDBJ whole genome shotgun (WGS) entry which is preliminary data.</text>
</comment>
<accession>A0ABN0K7L3</accession>
<sequence length="288" mass="32819">MNQSNLTNKLFPVIFLIIWSLGAIFTKLGLHYSSIWSFLFLRSSIALILLFLIIIFYRQKKDLFPKKEQIFKIIFTGLLLQFLYLVFYFYSIKTGISLGLVILVLGTQPLLTVFFNIKSLTLSKFLLVIISFAGLFITVTSYKSSNNFNLLGFIFSFIALLSITTGTYLQSKIHSNILSALAIQTFITWLCFFIIILYSGLHVTWNISFIASLLWMGGVVSVIAFLLLNYMLSKNTAENVSMLFLLLPISTFILDAIIFKTPFPLTSMIGVLIVMVSVFIFQKKFRTN</sequence>
<feature type="transmembrane region" description="Helical" evidence="6">
    <location>
        <begin position="265"/>
        <end position="281"/>
    </location>
</feature>
<feature type="transmembrane region" description="Helical" evidence="6">
    <location>
        <begin position="181"/>
        <end position="201"/>
    </location>
</feature>
<dbReference type="GeneID" id="92919043"/>
<feature type="transmembrane region" description="Helical" evidence="6">
    <location>
        <begin position="96"/>
        <end position="117"/>
    </location>
</feature>
<evidence type="ECO:0000256" key="4">
    <source>
        <dbReference type="ARBA" id="ARBA00022989"/>
    </source>
</evidence>